<dbReference type="Proteomes" id="UP001460270">
    <property type="component" value="Unassembled WGS sequence"/>
</dbReference>
<dbReference type="GO" id="GO:0004519">
    <property type="term" value="F:endonuclease activity"/>
    <property type="evidence" value="ECO:0007669"/>
    <property type="project" value="UniProtKB-KW"/>
</dbReference>
<feature type="domain" description="T-SNARE coiled-coil homology" evidence="19">
    <location>
        <begin position="1061"/>
        <end position="1123"/>
    </location>
</feature>
<evidence type="ECO:0000256" key="12">
    <source>
        <dbReference type="ARBA" id="ARBA00023054"/>
    </source>
</evidence>
<gene>
    <name evidence="21" type="ORF">WMY93_017054</name>
</gene>
<feature type="region of interest" description="Disordered" evidence="18">
    <location>
        <begin position="1015"/>
        <end position="1054"/>
    </location>
</feature>
<comment type="similarity">
    <text evidence="1 16">Belongs to the SNAP-25 family.</text>
</comment>
<dbReference type="Pfam" id="PF17921">
    <property type="entry name" value="Integrase_H2C2"/>
    <property type="match status" value="1"/>
</dbReference>
<dbReference type="SUPFAM" id="SSF53098">
    <property type="entry name" value="Ribonuclease H-like"/>
    <property type="match status" value="1"/>
</dbReference>
<feature type="domain" description="Integrase catalytic" evidence="20">
    <location>
        <begin position="474"/>
        <end position="632"/>
    </location>
</feature>
<comment type="similarity">
    <text evidence="2">Belongs to the beta type-B retroviral polymerase family. HERV class-II K(HML-2) pol subfamily.</text>
</comment>
<dbReference type="GO" id="GO:0015074">
    <property type="term" value="P:DNA integration"/>
    <property type="evidence" value="ECO:0007669"/>
    <property type="project" value="InterPro"/>
</dbReference>
<evidence type="ECO:0000313" key="22">
    <source>
        <dbReference type="Proteomes" id="UP001460270"/>
    </source>
</evidence>
<dbReference type="FunFam" id="1.20.5.110:FF:000018">
    <property type="entry name" value="Synaptosomal-associated protein"/>
    <property type="match status" value="1"/>
</dbReference>
<evidence type="ECO:0000256" key="16">
    <source>
        <dbReference type="RuleBase" id="RU003496"/>
    </source>
</evidence>
<evidence type="ECO:0000256" key="15">
    <source>
        <dbReference type="ARBA" id="ARBA00065910"/>
    </source>
</evidence>
<feature type="compositionally biased region" description="Polar residues" evidence="18">
    <location>
        <begin position="606"/>
        <end position="621"/>
    </location>
</feature>
<feature type="compositionally biased region" description="Polar residues" evidence="18">
    <location>
        <begin position="1022"/>
        <end position="1045"/>
    </location>
</feature>
<dbReference type="AlphaFoldDB" id="A0AAW0NS19"/>
<dbReference type="InterPro" id="IPR043502">
    <property type="entry name" value="DNA/RNA_pol_sf"/>
</dbReference>
<keyword evidence="22" id="KW-1185">Reference proteome</keyword>
<evidence type="ECO:0000256" key="18">
    <source>
        <dbReference type="SAM" id="MobiDB-lite"/>
    </source>
</evidence>
<evidence type="ECO:0000256" key="10">
    <source>
        <dbReference type="ARBA" id="ARBA00022918"/>
    </source>
</evidence>
<dbReference type="CDD" id="cd15884">
    <property type="entry name" value="SNARE_SNAP23C"/>
    <property type="match status" value="1"/>
</dbReference>
<dbReference type="InterPro" id="IPR041373">
    <property type="entry name" value="RT_RNaseH"/>
</dbReference>
<feature type="region of interest" description="Disordered" evidence="18">
    <location>
        <begin position="826"/>
        <end position="867"/>
    </location>
</feature>
<dbReference type="PANTHER" id="PTHR37984:SF15">
    <property type="entry name" value="INTEGRASE CATALYTIC DOMAIN-CONTAINING PROTEIN"/>
    <property type="match status" value="1"/>
</dbReference>
<keyword evidence="4" id="KW-0808">Transferase</keyword>
<dbReference type="InterPro" id="IPR041588">
    <property type="entry name" value="Integrase_H2C2"/>
</dbReference>
<dbReference type="FunFam" id="1.20.5.110:FF:000007">
    <property type="entry name" value="Synaptosomal-associated protein"/>
    <property type="match status" value="1"/>
</dbReference>
<dbReference type="InterPro" id="IPR000928">
    <property type="entry name" value="SNAP-25_dom"/>
</dbReference>
<dbReference type="PROSITE" id="PS50192">
    <property type="entry name" value="T_SNARE"/>
    <property type="match status" value="2"/>
</dbReference>
<dbReference type="Pfam" id="PF17917">
    <property type="entry name" value="RT_RNaseH"/>
    <property type="match status" value="1"/>
</dbReference>
<dbReference type="Gene3D" id="1.10.340.70">
    <property type="match status" value="1"/>
</dbReference>
<dbReference type="GO" id="GO:0043005">
    <property type="term" value="C:neuron projection"/>
    <property type="evidence" value="ECO:0007669"/>
    <property type="project" value="UniProtKB-KW"/>
</dbReference>
<comment type="function">
    <text evidence="14">Essential component of the high affinity receptor for the general membrane fusion machinery and an important regulator of transport vesicle docking and fusion.</text>
</comment>
<dbReference type="InterPro" id="IPR001584">
    <property type="entry name" value="Integrase_cat-core"/>
</dbReference>
<dbReference type="GO" id="GO:0006887">
    <property type="term" value="P:exocytosis"/>
    <property type="evidence" value="ECO:0007669"/>
    <property type="project" value="UniProtKB-ARBA"/>
</dbReference>
<evidence type="ECO:0000256" key="13">
    <source>
        <dbReference type="ARBA" id="ARBA00034102"/>
    </source>
</evidence>
<keyword evidence="5" id="KW-0548">Nucleotidyltransferase</keyword>
<dbReference type="GO" id="GO:0016787">
    <property type="term" value="F:hydrolase activity"/>
    <property type="evidence" value="ECO:0007669"/>
    <property type="project" value="UniProtKB-KW"/>
</dbReference>
<evidence type="ECO:0000256" key="11">
    <source>
        <dbReference type="ARBA" id="ARBA00023018"/>
    </source>
</evidence>
<feature type="compositionally biased region" description="Polar residues" evidence="18">
    <location>
        <begin position="761"/>
        <end position="770"/>
    </location>
</feature>
<feature type="region of interest" description="Disordered" evidence="18">
    <location>
        <begin position="740"/>
        <end position="791"/>
    </location>
</feature>
<dbReference type="PROSITE" id="PS50994">
    <property type="entry name" value="INTEGRASE"/>
    <property type="match status" value="1"/>
</dbReference>
<dbReference type="FunFam" id="3.30.420.10:FF:000032">
    <property type="entry name" value="Retrovirus-related Pol polyprotein from transposon 297-like Protein"/>
    <property type="match status" value="1"/>
</dbReference>
<evidence type="ECO:0000256" key="7">
    <source>
        <dbReference type="ARBA" id="ARBA00022737"/>
    </source>
</evidence>
<keyword evidence="10" id="KW-0695">RNA-directed DNA polymerase</keyword>
<feature type="compositionally biased region" description="Low complexity" evidence="18">
    <location>
        <begin position="836"/>
        <end position="846"/>
    </location>
</feature>
<feature type="region of interest" description="Disordered" evidence="18">
    <location>
        <begin position="603"/>
        <end position="624"/>
    </location>
</feature>
<dbReference type="FunFam" id="3.10.20.370:FF:000001">
    <property type="entry name" value="Retrovirus-related Pol polyprotein from transposon 17.6-like protein"/>
    <property type="match status" value="1"/>
</dbReference>
<sequence length="1125" mass="127460">MEGCLGDLRDEVCVPYLDDVLVFSRTFEKHVHDVRQVLQRQRTSGIKLRADKCELFKPEVTYVGRVISAEGYKMNPKEVEAVKALVHQTPATVREGRAENKPEEGVKACWCPASTLPSSSVDRETQSHSGALVNQLTNPPVMAYPDFQRPFILHVDASEDGLGAVLYQRQGGVLRVIGYGSRTLSPAEKNYKLHSGKLEFLALKWAITERFRDYLFHAPHFTVYSDNNPLTYVTKSAKLNAIGHRWVAELADYHFTLKYRPGTANRDADFLSRPTKPIEHIIQECTEECEPEVVQSIGKALKNSQRGESNWISAITCNVEALPQDGSIIPSIQPLSIADLKAKQDADPVIQRVASLKRNYTYLKYKEKAAEGEQVQTLLREWSRLQLDGDGLLWRKTDQRTQLVVPESLKPLLYKNLHEDMGHLGAERMVTLARERFFWPRMRQEMEHYVTQVCSCMKRKKPNRVTRTPLQSIETSAPFEMISIDFVHLERCTGGEEYILVVVDHFTKYAQAYATKDKAGKTAAKKLFDDYIPRFGFPSKIHHDQGREFENQLFEKLQKYSGIHHSRTSPYHPQGNPAERFNRTLLSMLRTLEETEKTRWKEHLNKSTCCSPKNPATTQRSKPPLAMLRSGERQCKSLRHCPKNMRKSAKRGQDHYNQRAWSSTLKPGDHVLVRNLTPRGGPGKLRSHWEDVVHVVREAKGPESPVYVVEPLNANGRRRVLHRNLLLPCPYLVEPTPVVVSPKRRTRNRGSPEKRKRCARSNVQPVVTESSSEEDVHLYIPPRPAQPQLNPTAREFQPRVHTPERPGPRNAPEAEVDIRGVDRDGEQVHEADVPQSETSSTSSSDTSDPEPIRSRPVRSRQPRRIFTYDRLGEPTVKELKSCPVAASSTMPVKIELGATGGASKSDKTTTNMDDMTVEQITMRANQVTDESLESTRRMLQLAEESKQTGVNTMVMLDQQGEQLKRVEEGMDQINQDMRTAEKNLTDLSKCCGMCVCPCNRVSSIEHDSRYKRTWGINDGESDTNSSGVVSRQPSGVRNGQANQRDNAPPPSGPYVKRITNDAREDEMEENLEAVGGIIGNLKNMAVDMGNEIDKQNKQIDRITDKAEMNKVRIDEANVRANKLIQ</sequence>
<dbReference type="Pfam" id="PF00835">
    <property type="entry name" value="SNAP-25"/>
    <property type="match status" value="1"/>
</dbReference>
<comment type="caution">
    <text evidence="21">The sequence shown here is derived from an EMBL/GenBank/DDBJ whole genome shotgun (WGS) entry which is preliminary data.</text>
</comment>
<dbReference type="InterPro" id="IPR000477">
    <property type="entry name" value="RT_dom"/>
</dbReference>
<reference evidence="22" key="1">
    <citation type="submission" date="2024-04" db="EMBL/GenBank/DDBJ databases">
        <title>Salinicola lusitanus LLJ914,a marine bacterium isolated from the Okinawa Trough.</title>
        <authorList>
            <person name="Li J."/>
        </authorList>
    </citation>
    <scope>NUCLEOTIDE SEQUENCE [LARGE SCALE GENOMIC DNA]</scope>
</reference>
<dbReference type="Gene3D" id="3.10.20.370">
    <property type="match status" value="1"/>
</dbReference>
<evidence type="ECO:0000256" key="5">
    <source>
        <dbReference type="ARBA" id="ARBA00022695"/>
    </source>
</evidence>
<evidence type="ECO:0000256" key="3">
    <source>
        <dbReference type="ARBA" id="ARBA00022599"/>
    </source>
</evidence>
<evidence type="ECO:0000256" key="4">
    <source>
        <dbReference type="ARBA" id="ARBA00022679"/>
    </source>
</evidence>
<dbReference type="InterPro" id="IPR043128">
    <property type="entry name" value="Rev_trsase/Diguanyl_cyclase"/>
</dbReference>
<proteinExistence type="inferred from homology"/>
<dbReference type="InterPro" id="IPR036397">
    <property type="entry name" value="RNaseH_sf"/>
</dbReference>
<dbReference type="SUPFAM" id="SSF58038">
    <property type="entry name" value="SNARE fusion complex"/>
    <property type="match status" value="2"/>
</dbReference>
<evidence type="ECO:0000256" key="1">
    <source>
        <dbReference type="ARBA" id="ARBA00009480"/>
    </source>
</evidence>
<keyword evidence="12 17" id="KW-0175">Coiled coil</keyword>
<accession>A0AAW0NS19</accession>
<organism evidence="21 22">
    <name type="scientific">Mugilogobius chulae</name>
    <name type="common">yellowstripe goby</name>
    <dbReference type="NCBI Taxonomy" id="88201"/>
    <lineage>
        <taxon>Eukaryota</taxon>
        <taxon>Metazoa</taxon>
        <taxon>Chordata</taxon>
        <taxon>Craniata</taxon>
        <taxon>Vertebrata</taxon>
        <taxon>Euteleostomi</taxon>
        <taxon>Actinopterygii</taxon>
        <taxon>Neopterygii</taxon>
        <taxon>Teleostei</taxon>
        <taxon>Neoteleostei</taxon>
        <taxon>Acanthomorphata</taxon>
        <taxon>Gobiaria</taxon>
        <taxon>Gobiiformes</taxon>
        <taxon>Gobioidei</taxon>
        <taxon>Gobiidae</taxon>
        <taxon>Gobionellinae</taxon>
        <taxon>Mugilogobius</taxon>
    </lineage>
</organism>
<dbReference type="Gene3D" id="1.20.5.110">
    <property type="match status" value="2"/>
</dbReference>
<protein>
    <recommendedName>
        <fullName evidence="16">Synaptosomal-associated protein</fullName>
    </recommendedName>
</protein>
<dbReference type="SUPFAM" id="SSF56672">
    <property type="entry name" value="DNA/RNA polymerases"/>
    <property type="match status" value="1"/>
</dbReference>
<dbReference type="PANTHER" id="PTHR37984">
    <property type="entry name" value="PROTEIN CBG26694"/>
    <property type="match status" value="1"/>
</dbReference>
<dbReference type="CDD" id="cd09274">
    <property type="entry name" value="RNase_HI_RT_Ty3"/>
    <property type="match status" value="1"/>
</dbReference>
<feature type="compositionally biased region" description="Basic residues" evidence="18">
    <location>
        <begin position="742"/>
        <end position="759"/>
    </location>
</feature>
<evidence type="ECO:0000256" key="8">
    <source>
        <dbReference type="ARBA" id="ARBA00022759"/>
    </source>
</evidence>
<dbReference type="GO" id="GO:0003676">
    <property type="term" value="F:nucleic acid binding"/>
    <property type="evidence" value="ECO:0007669"/>
    <property type="project" value="InterPro"/>
</dbReference>
<keyword evidence="6" id="KW-0540">Nuclease</keyword>
<keyword evidence="9" id="KW-0378">Hydrolase</keyword>
<dbReference type="FunFam" id="1.10.340.70:FF:000001">
    <property type="entry name" value="Retrovirus-related Pol polyprotein from transposon gypsy-like Protein"/>
    <property type="match status" value="1"/>
</dbReference>
<dbReference type="InterPro" id="IPR012337">
    <property type="entry name" value="RNaseH-like_sf"/>
</dbReference>
<dbReference type="GO" id="GO:0045202">
    <property type="term" value="C:synapse"/>
    <property type="evidence" value="ECO:0007669"/>
    <property type="project" value="UniProtKB-SubCell"/>
</dbReference>
<evidence type="ECO:0000313" key="21">
    <source>
        <dbReference type="EMBL" id="KAK7904447.1"/>
    </source>
</evidence>
<evidence type="ECO:0000256" key="9">
    <source>
        <dbReference type="ARBA" id="ARBA00022801"/>
    </source>
</evidence>
<feature type="coiled-coil region" evidence="17">
    <location>
        <begin position="956"/>
        <end position="990"/>
    </location>
</feature>
<evidence type="ECO:0000259" key="20">
    <source>
        <dbReference type="PROSITE" id="PS50994"/>
    </source>
</evidence>
<dbReference type="CDD" id="cd15889">
    <property type="entry name" value="SNARE_SNAP25N_23N"/>
    <property type="match status" value="1"/>
</dbReference>
<name>A0AAW0NS19_9GOBI</name>
<evidence type="ECO:0000256" key="6">
    <source>
        <dbReference type="ARBA" id="ARBA00022722"/>
    </source>
</evidence>
<dbReference type="SMART" id="SM00397">
    <property type="entry name" value="t_SNARE"/>
    <property type="match status" value="2"/>
</dbReference>
<keyword evidence="3" id="KW-0771">Synaptosome</keyword>
<dbReference type="Gene3D" id="3.30.70.270">
    <property type="match status" value="1"/>
</dbReference>
<dbReference type="GO" id="GO:0003964">
    <property type="term" value="F:RNA-directed DNA polymerase activity"/>
    <property type="evidence" value="ECO:0007669"/>
    <property type="project" value="UniProtKB-KW"/>
</dbReference>
<dbReference type="GO" id="GO:0031201">
    <property type="term" value="C:SNARE complex"/>
    <property type="evidence" value="ECO:0007669"/>
    <property type="project" value="UniProtKB-ARBA"/>
</dbReference>
<evidence type="ECO:0000259" key="19">
    <source>
        <dbReference type="PROSITE" id="PS50192"/>
    </source>
</evidence>
<dbReference type="EMBL" id="JBBPFD010000012">
    <property type="protein sequence ID" value="KAK7904447.1"/>
    <property type="molecule type" value="Genomic_DNA"/>
</dbReference>
<dbReference type="Pfam" id="PF00665">
    <property type="entry name" value="rve"/>
    <property type="match status" value="1"/>
</dbReference>
<comment type="subunit">
    <text evidence="15">Homotetramer (via coiled-coil domain), also forms heterotetramers with STX4 and VAMP3. Found in a complex with VAMP8 and STX1A. Found in a complex with VAMP8 and STX4 in pancreas. Interacts simultaneously with SNAPIN and SYN4. Interacts with STX1A. Interacts with STX12. Interacts tightly to multiple syntaxins and synaptobrevins/VAMPs. Interacts with ZDHHC13 (via ANK repeats). Interacts with ZDHHC17 (via ANK repeats).</text>
</comment>
<dbReference type="Gene3D" id="3.30.420.10">
    <property type="entry name" value="Ribonuclease H-like superfamily/Ribonuclease H"/>
    <property type="match status" value="1"/>
</dbReference>
<dbReference type="Pfam" id="PF00078">
    <property type="entry name" value="RVT_1"/>
    <property type="match status" value="1"/>
</dbReference>
<dbReference type="InterPro" id="IPR000727">
    <property type="entry name" value="T_SNARE_dom"/>
</dbReference>
<keyword evidence="11" id="KW-0770">Synapse</keyword>
<keyword evidence="8" id="KW-0255">Endonuclease</keyword>
<evidence type="ECO:0000256" key="14">
    <source>
        <dbReference type="ARBA" id="ARBA00053876"/>
    </source>
</evidence>
<dbReference type="InterPro" id="IPR050951">
    <property type="entry name" value="Retrovirus_Pol_polyprotein"/>
</dbReference>
<feature type="domain" description="T-SNARE coiled-coil homology" evidence="19">
    <location>
        <begin position="925"/>
        <end position="987"/>
    </location>
</feature>
<evidence type="ECO:0000256" key="17">
    <source>
        <dbReference type="SAM" id="Coils"/>
    </source>
</evidence>
<evidence type="ECO:0000256" key="2">
    <source>
        <dbReference type="ARBA" id="ARBA00010879"/>
    </source>
</evidence>
<keyword evidence="7" id="KW-0677">Repeat</keyword>
<comment type="subcellular location">
    <subcellularLocation>
        <location evidence="13">Synapse</location>
        <location evidence="13">Synaptosome</location>
    </subcellularLocation>
</comment>